<keyword evidence="5" id="KW-0418">Kinase</keyword>
<evidence type="ECO:0000256" key="4">
    <source>
        <dbReference type="ARBA" id="ARBA00022741"/>
    </source>
</evidence>
<feature type="domain" description="Protein kinase" evidence="11">
    <location>
        <begin position="17"/>
        <end position="271"/>
    </location>
</feature>
<dbReference type="InterPro" id="IPR017441">
    <property type="entry name" value="Protein_kinase_ATP_BS"/>
</dbReference>
<keyword evidence="13" id="KW-1185">Reference proteome</keyword>
<protein>
    <recommendedName>
        <fullName evidence="1">non-specific serine/threonine protein kinase</fullName>
        <ecNumber evidence="1">2.7.11.1</ecNumber>
    </recommendedName>
</protein>
<dbReference type="GO" id="GO:0004674">
    <property type="term" value="F:protein serine/threonine kinase activity"/>
    <property type="evidence" value="ECO:0007669"/>
    <property type="project" value="UniProtKB-KW"/>
</dbReference>
<proteinExistence type="inferred from homology"/>
<dbReference type="GO" id="GO:0005524">
    <property type="term" value="F:ATP binding"/>
    <property type="evidence" value="ECO:0007669"/>
    <property type="project" value="UniProtKB-UniRule"/>
</dbReference>
<name>A0A8T0PHV6_PANVG</name>
<evidence type="ECO:0000256" key="3">
    <source>
        <dbReference type="ARBA" id="ARBA00022679"/>
    </source>
</evidence>
<evidence type="ECO:0000256" key="5">
    <source>
        <dbReference type="ARBA" id="ARBA00022777"/>
    </source>
</evidence>
<evidence type="ECO:0000256" key="7">
    <source>
        <dbReference type="ARBA" id="ARBA00047899"/>
    </source>
</evidence>
<evidence type="ECO:0000259" key="11">
    <source>
        <dbReference type="PROSITE" id="PS50011"/>
    </source>
</evidence>
<dbReference type="Gene3D" id="1.10.510.10">
    <property type="entry name" value="Transferase(Phosphotransferase) domain 1"/>
    <property type="match status" value="1"/>
</dbReference>
<evidence type="ECO:0000313" key="12">
    <source>
        <dbReference type="EMBL" id="KAG2561513.1"/>
    </source>
</evidence>
<keyword evidence="4 9" id="KW-0547">Nucleotide-binding</keyword>
<comment type="catalytic activity">
    <reaction evidence="7">
        <text>L-threonyl-[protein] + ATP = O-phospho-L-threonyl-[protein] + ADP + H(+)</text>
        <dbReference type="Rhea" id="RHEA:46608"/>
        <dbReference type="Rhea" id="RHEA-COMP:11060"/>
        <dbReference type="Rhea" id="RHEA-COMP:11605"/>
        <dbReference type="ChEBI" id="CHEBI:15378"/>
        <dbReference type="ChEBI" id="CHEBI:30013"/>
        <dbReference type="ChEBI" id="CHEBI:30616"/>
        <dbReference type="ChEBI" id="CHEBI:61977"/>
        <dbReference type="ChEBI" id="CHEBI:456216"/>
        <dbReference type="EC" id="2.7.11.1"/>
    </reaction>
</comment>
<evidence type="ECO:0000313" key="13">
    <source>
        <dbReference type="Proteomes" id="UP000823388"/>
    </source>
</evidence>
<keyword evidence="2 10" id="KW-0723">Serine/threonine-protein kinase</keyword>
<dbReference type="PROSITE" id="PS00107">
    <property type="entry name" value="PROTEIN_KINASE_ATP"/>
    <property type="match status" value="1"/>
</dbReference>
<comment type="similarity">
    <text evidence="10">Belongs to the protein kinase superfamily.</text>
</comment>
<reference evidence="12" key="1">
    <citation type="submission" date="2020-05" db="EMBL/GenBank/DDBJ databases">
        <title>WGS assembly of Panicum virgatum.</title>
        <authorList>
            <person name="Lovell J.T."/>
            <person name="Jenkins J."/>
            <person name="Shu S."/>
            <person name="Juenger T.E."/>
            <person name="Schmutz J."/>
        </authorList>
    </citation>
    <scope>NUCLEOTIDE SEQUENCE</scope>
    <source>
        <strain evidence="12">AP13</strain>
    </source>
</reference>
<dbReference type="InterPro" id="IPR008271">
    <property type="entry name" value="Ser/Thr_kinase_AS"/>
</dbReference>
<accession>A0A8T0PHV6</accession>
<keyword evidence="3" id="KW-0808">Transferase</keyword>
<dbReference type="FunFam" id="1.10.510.10:FF:001023">
    <property type="entry name" value="Os07g0541700 protein"/>
    <property type="match status" value="1"/>
</dbReference>
<evidence type="ECO:0000256" key="10">
    <source>
        <dbReference type="RuleBase" id="RU000304"/>
    </source>
</evidence>
<dbReference type="SUPFAM" id="SSF56112">
    <property type="entry name" value="Protein kinase-like (PK-like)"/>
    <property type="match status" value="1"/>
</dbReference>
<dbReference type="EC" id="2.7.11.1" evidence="1"/>
<evidence type="ECO:0000256" key="9">
    <source>
        <dbReference type="PROSITE-ProRule" id="PRU10141"/>
    </source>
</evidence>
<sequence length="271" mass="31294">MKEDVSFQFLQEITDGFAEERILGEGAFGVVYKGVTKSSNDVAVKKLKLSRDVNLDLKQFQNEFCNLKNLKHQNVVQILGYCYETEKELFILPDGSKRFVDELHIALCFEYLHKGSLGKHLSDYELAWHTRFKIIKGICEGLKYIHDELEEPIYHLDLKPDNILLDKDMVPKIADFGLSRIFGKELACTTQHLYGTDGYRPPEYIDKSEISRKFDIFSLGVIIIKIVSGPKDYPKCPDKSSDEFIDQVRRYWRNRLEATCTGICLKHIATK</sequence>
<dbReference type="InterPro" id="IPR000719">
    <property type="entry name" value="Prot_kinase_dom"/>
</dbReference>
<dbReference type="PROSITE" id="PS00108">
    <property type="entry name" value="PROTEIN_KINASE_ST"/>
    <property type="match status" value="1"/>
</dbReference>
<evidence type="ECO:0000256" key="2">
    <source>
        <dbReference type="ARBA" id="ARBA00022527"/>
    </source>
</evidence>
<dbReference type="PANTHER" id="PTHR45707">
    <property type="entry name" value="C2 CALCIUM/LIPID-BINDING PLANT PHOSPHORIBOSYLTRANSFERASE FAMILY PROTEIN"/>
    <property type="match status" value="1"/>
</dbReference>
<evidence type="ECO:0000256" key="1">
    <source>
        <dbReference type="ARBA" id="ARBA00012513"/>
    </source>
</evidence>
<keyword evidence="6 9" id="KW-0067">ATP-binding</keyword>
<dbReference type="PROSITE" id="PS50011">
    <property type="entry name" value="PROTEIN_KINASE_DOM"/>
    <property type="match status" value="1"/>
</dbReference>
<dbReference type="SMART" id="SM00220">
    <property type="entry name" value="S_TKc"/>
    <property type="match status" value="1"/>
</dbReference>
<dbReference type="Proteomes" id="UP000823388">
    <property type="component" value="Chromosome 8K"/>
</dbReference>
<dbReference type="PIRSF" id="PIRSF000654">
    <property type="entry name" value="Integrin-linked_kinase"/>
    <property type="match status" value="1"/>
</dbReference>
<organism evidence="12 13">
    <name type="scientific">Panicum virgatum</name>
    <name type="common">Blackwell switchgrass</name>
    <dbReference type="NCBI Taxonomy" id="38727"/>
    <lineage>
        <taxon>Eukaryota</taxon>
        <taxon>Viridiplantae</taxon>
        <taxon>Streptophyta</taxon>
        <taxon>Embryophyta</taxon>
        <taxon>Tracheophyta</taxon>
        <taxon>Spermatophyta</taxon>
        <taxon>Magnoliopsida</taxon>
        <taxon>Liliopsida</taxon>
        <taxon>Poales</taxon>
        <taxon>Poaceae</taxon>
        <taxon>PACMAD clade</taxon>
        <taxon>Panicoideae</taxon>
        <taxon>Panicodae</taxon>
        <taxon>Paniceae</taxon>
        <taxon>Panicinae</taxon>
        <taxon>Panicum</taxon>
        <taxon>Panicum sect. Hiantes</taxon>
    </lineage>
</organism>
<dbReference type="EMBL" id="CM029051">
    <property type="protein sequence ID" value="KAG2561513.1"/>
    <property type="molecule type" value="Genomic_DNA"/>
</dbReference>
<dbReference type="Gene3D" id="3.30.200.20">
    <property type="entry name" value="Phosphorylase Kinase, domain 1"/>
    <property type="match status" value="1"/>
</dbReference>
<dbReference type="InterPro" id="IPR011009">
    <property type="entry name" value="Kinase-like_dom_sf"/>
</dbReference>
<gene>
    <name evidence="12" type="ORF">PVAP13_8KG165100</name>
</gene>
<comment type="catalytic activity">
    <reaction evidence="8">
        <text>L-seryl-[protein] + ATP = O-phospho-L-seryl-[protein] + ADP + H(+)</text>
        <dbReference type="Rhea" id="RHEA:17989"/>
        <dbReference type="Rhea" id="RHEA-COMP:9863"/>
        <dbReference type="Rhea" id="RHEA-COMP:11604"/>
        <dbReference type="ChEBI" id="CHEBI:15378"/>
        <dbReference type="ChEBI" id="CHEBI:29999"/>
        <dbReference type="ChEBI" id="CHEBI:30616"/>
        <dbReference type="ChEBI" id="CHEBI:83421"/>
        <dbReference type="ChEBI" id="CHEBI:456216"/>
        <dbReference type="EC" id="2.7.11.1"/>
    </reaction>
</comment>
<evidence type="ECO:0000256" key="6">
    <source>
        <dbReference type="ARBA" id="ARBA00022840"/>
    </source>
</evidence>
<evidence type="ECO:0000256" key="8">
    <source>
        <dbReference type="ARBA" id="ARBA00048679"/>
    </source>
</evidence>
<feature type="binding site" evidence="9">
    <location>
        <position position="46"/>
    </location>
    <ligand>
        <name>ATP</name>
        <dbReference type="ChEBI" id="CHEBI:30616"/>
    </ligand>
</feature>
<dbReference type="AlphaFoldDB" id="A0A8T0PHV6"/>
<comment type="caution">
    <text evidence="12">The sequence shown here is derived from an EMBL/GenBank/DDBJ whole genome shotgun (WGS) entry which is preliminary data.</text>
</comment>
<dbReference type="Pfam" id="PF00069">
    <property type="entry name" value="Pkinase"/>
    <property type="match status" value="1"/>
</dbReference>